<dbReference type="Pfam" id="PF06620">
    <property type="entry name" value="DUF1150"/>
    <property type="match status" value="1"/>
</dbReference>
<reference evidence="1 2" key="1">
    <citation type="submission" date="2015-07" db="EMBL/GenBank/DDBJ databases">
        <authorList>
            <person name="Noorani M."/>
        </authorList>
    </citation>
    <scope>NUCLEOTIDE SEQUENCE [LARGE SCALE GENOMIC DNA]</scope>
    <source>
        <strain evidence="1 2">CECT 7802</strain>
    </source>
</reference>
<name>A0A0M6YG55_9RHOB</name>
<dbReference type="InterPro" id="IPR009531">
    <property type="entry name" value="DUF1150"/>
</dbReference>
<protein>
    <submittedName>
        <fullName evidence="1">Putative small protein</fullName>
    </submittedName>
</protein>
<accession>A0A0M6YG55</accession>
<gene>
    <name evidence="1" type="ORF">JDO7802_00659</name>
</gene>
<sequence length="81" mass="8937">MTANTNEQMTNIEALGGSLVYVRRVEVDDLPRAVQDEAREGGLDQLYALHRADGEQVALVGDRMLAFNLARENDLTPVSVH</sequence>
<evidence type="ECO:0000313" key="2">
    <source>
        <dbReference type="Proteomes" id="UP000049222"/>
    </source>
</evidence>
<organism evidence="1 2">
    <name type="scientific">Jannaschia donghaensis</name>
    <dbReference type="NCBI Taxonomy" id="420998"/>
    <lineage>
        <taxon>Bacteria</taxon>
        <taxon>Pseudomonadati</taxon>
        <taxon>Pseudomonadota</taxon>
        <taxon>Alphaproteobacteria</taxon>
        <taxon>Rhodobacterales</taxon>
        <taxon>Roseobacteraceae</taxon>
        <taxon>Jannaschia</taxon>
    </lineage>
</organism>
<proteinExistence type="predicted"/>
<dbReference type="RefSeq" id="WP_245624094.1">
    <property type="nucleotide sequence ID" value="NZ_CXSU01000005.1"/>
</dbReference>
<dbReference type="EMBL" id="CXSU01000005">
    <property type="protein sequence ID" value="CTQ48655.1"/>
    <property type="molecule type" value="Genomic_DNA"/>
</dbReference>
<dbReference type="STRING" id="420998.JDO7802_00659"/>
<evidence type="ECO:0000313" key="1">
    <source>
        <dbReference type="EMBL" id="CTQ48655.1"/>
    </source>
</evidence>
<keyword evidence="2" id="KW-1185">Reference proteome</keyword>
<dbReference type="AlphaFoldDB" id="A0A0M6YG55"/>
<dbReference type="Proteomes" id="UP000049222">
    <property type="component" value="Unassembled WGS sequence"/>
</dbReference>